<keyword evidence="2 3" id="KW-0081">Bacteriolytic enzyme</keyword>
<dbReference type="SUPFAM" id="SSF53955">
    <property type="entry name" value="Lysozyme-like"/>
    <property type="match status" value="1"/>
</dbReference>
<dbReference type="Proteomes" id="UP000297149">
    <property type="component" value="Chromosome"/>
</dbReference>
<dbReference type="InterPro" id="IPR002196">
    <property type="entry name" value="Glyco_hydro_24"/>
</dbReference>
<dbReference type="GO" id="GO:0009253">
    <property type="term" value="P:peptidoglycan catabolic process"/>
    <property type="evidence" value="ECO:0007669"/>
    <property type="project" value="InterPro"/>
</dbReference>
<dbReference type="Gene3D" id="1.10.530.40">
    <property type="match status" value="1"/>
</dbReference>
<comment type="catalytic activity">
    <reaction evidence="3">
        <text>Hydrolysis of (1-&gt;4)-beta-linkages between N-acetylmuramic acid and N-acetyl-D-glucosamine residues in a peptidoglycan and between N-acetyl-D-glucosamine residues in chitodextrins.</text>
        <dbReference type="EC" id="3.2.1.17"/>
    </reaction>
</comment>
<evidence type="ECO:0000256" key="3">
    <source>
        <dbReference type="RuleBase" id="RU003788"/>
    </source>
</evidence>
<keyword evidence="3" id="KW-0326">Glycosidase</keyword>
<dbReference type="InterPro" id="IPR023347">
    <property type="entry name" value="Lysozyme_dom_sf"/>
</dbReference>
<sequence length="165" mass="19357">MKKILLMFLALLTVMVGNAAGRKINIMELPPFERAVIIIKKFETLHDSRRHWPYLGYGHRKLPGEKYFKGYRMSEKEADALLRKDLRKFIAIFKEFPPNDALLLGVLSYNIGPGAVKKSSVYRMLKSGDRNIFKAYTAHCHYKGKFHKQLHQRRLTEYLCLYNHK</sequence>
<dbReference type="GO" id="GO:0031640">
    <property type="term" value="P:killing of cells of another organism"/>
    <property type="evidence" value="ECO:0007669"/>
    <property type="project" value="UniProtKB-KW"/>
</dbReference>
<keyword evidence="1 3" id="KW-0929">Antimicrobial</keyword>
<comment type="similarity">
    <text evidence="3">Belongs to the glycosyl hydrolase 24 family.</text>
</comment>
<evidence type="ECO:0000256" key="1">
    <source>
        <dbReference type="ARBA" id="ARBA00022529"/>
    </source>
</evidence>
<organism evidence="4 5">
    <name type="scientific">Duncaniella dubosii</name>
    <dbReference type="NCBI Taxonomy" id="2518971"/>
    <lineage>
        <taxon>Bacteria</taxon>
        <taxon>Pseudomonadati</taxon>
        <taxon>Bacteroidota</taxon>
        <taxon>Bacteroidia</taxon>
        <taxon>Bacteroidales</taxon>
        <taxon>Muribaculaceae</taxon>
        <taxon>Duncaniella</taxon>
    </lineage>
</organism>
<accession>A0A4V1D312</accession>
<dbReference type="EMBL" id="CP039396">
    <property type="protein sequence ID" value="QCD41398.1"/>
    <property type="molecule type" value="Genomic_DNA"/>
</dbReference>
<dbReference type="KEGG" id="ddb:E7747_03170"/>
<dbReference type="GO" id="GO:0042742">
    <property type="term" value="P:defense response to bacterium"/>
    <property type="evidence" value="ECO:0007669"/>
    <property type="project" value="UniProtKB-KW"/>
</dbReference>
<dbReference type="RefSeq" id="WP_136414059.1">
    <property type="nucleotide sequence ID" value="NZ_CP039396.1"/>
</dbReference>
<dbReference type="AlphaFoldDB" id="A0A4V1D312"/>
<protein>
    <recommendedName>
        <fullName evidence="3">Lysozyme</fullName>
        <ecNumber evidence="3">3.2.1.17</ecNumber>
    </recommendedName>
</protein>
<evidence type="ECO:0000313" key="4">
    <source>
        <dbReference type="EMBL" id="QCD41398.1"/>
    </source>
</evidence>
<evidence type="ECO:0000313" key="5">
    <source>
        <dbReference type="Proteomes" id="UP000297149"/>
    </source>
</evidence>
<dbReference type="Pfam" id="PF00959">
    <property type="entry name" value="Phage_lysozyme"/>
    <property type="match status" value="1"/>
</dbReference>
<dbReference type="InterPro" id="IPR023346">
    <property type="entry name" value="Lysozyme-like_dom_sf"/>
</dbReference>
<gene>
    <name evidence="4" type="ORF">E7747_03170</name>
</gene>
<proteinExistence type="inferred from homology"/>
<evidence type="ECO:0000256" key="2">
    <source>
        <dbReference type="ARBA" id="ARBA00022638"/>
    </source>
</evidence>
<name>A0A4V1D312_9BACT</name>
<dbReference type="GO" id="GO:0016998">
    <property type="term" value="P:cell wall macromolecule catabolic process"/>
    <property type="evidence" value="ECO:0007669"/>
    <property type="project" value="InterPro"/>
</dbReference>
<keyword evidence="5" id="KW-1185">Reference proteome</keyword>
<reference evidence="5" key="1">
    <citation type="submission" date="2019-02" db="EMBL/GenBank/DDBJ databases">
        <title>Isolation and identification of novel species under the genus Muribaculum.</title>
        <authorList>
            <person name="Miyake S."/>
            <person name="Ding Y."/>
            <person name="Low A."/>
            <person name="Soh M."/>
            <person name="Seedorf H."/>
        </authorList>
    </citation>
    <scope>NUCLEOTIDE SEQUENCE [LARGE SCALE GENOMIC DNA]</scope>
    <source>
        <strain evidence="5">H5</strain>
    </source>
</reference>
<dbReference type="EC" id="3.2.1.17" evidence="3"/>
<dbReference type="GO" id="GO:0003796">
    <property type="term" value="F:lysozyme activity"/>
    <property type="evidence" value="ECO:0007669"/>
    <property type="project" value="UniProtKB-EC"/>
</dbReference>
<keyword evidence="3" id="KW-0378">Hydrolase</keyword>